<feature type="non-terminal residue" evidence="1">
    <location>
        <position position="120"/>
    </location>
</feature>
<dbReference type="EMBL" id="HACG01008227">
    <property type="protein sequence ID" value="CEK55092.1"/>
    <property type="molecule type" value="Transcribed_RNA"/>
</dbReference>
<sequence length="120" mass="13763">QLDRILGLYHTPPCVSRELSAETVQLYSKNLAWDEVFNPLINSSDGTLSGLLVVPVHKYVKNTRLTLQPLRDMVSELEPFDEIKKFQLEYLLLLWLSGTEIISGDLGYKYHFIYFAADQA</sequence>
<gene>
    <name evidence="1" type="primary">ORF24349</name>
</gene>
<reference evidence="1" key="1">
    <citation type="submission" date="2014-12" db="EMBL/GenBank/DDBJ databases">
        <title>Insight into the proteome of Arion vulgaris.</title>
        <authorList>
            <person name="Aradska J."/>
            <person name="Bulat T."/>
            <person name="Smidak R."/>
            <person name="Sarate P."/>
            <person name="Gangsoo J."/>
            <person name="Sialana F."/>
            <person name="Bilban M."/>
            <person name="Lubec G."/>
        </authorList>
    </citation>
    <scope>NUCLEOTIDE SEQUENCE</scope>
    <source>
        <tissue evidence="1">Skin</tissue>
    </source>
</reference>
<organism evidence="1">
    <name type="scientific">Arion vulgaris</name>
    <dbReference type="NCBI Taxonomy" id="1028688"/>
    <lineage>
        <taxon>Eukaryota</taxon>
        <taxon>Metazoa</taxon>
        <taxon>Spiralia</taxon>
        <taxon>Lophotrochozoa</taxon>
        <taxon>Mollusca</taxon>
        <taxon>Gastropoda</taxon>
        <taxon>Heterobranchia</taxon>
        <taxon>Euthyneura</taxon>
        <taxon>Panpulmonata</taxon>
        <taxon>Eupulmonata</taxon>
        <taxon>Stylommatophora</taxon>
        <taxon>Helicina</taxon>
        <taxon>Arionoidea</taxon>
        <taxon>Arionidae</taxon>
        <taxon>Arion</taxon>
    </lineage>
</organism>
<evidence type="ECO:0000313" key="1">
    <source>
        <dbReference type="EMBL" id="CEK55092.1"/>
    </source>
</evidence>
<dbReference type="AlphaFoldDB" id="A0A0B6YFX1"/>
<name>A0A0B6YFX1_9EUPU</name>
<proteinExistence type="predicted"/>
<protein>
    <submittedName>
        <fullName evidence="1">Uncharacterized protein</fullName>
    </submittedName>
</protein>
<feature type="non-terminal residue" evidence="1">
    <location>
        <position position="1"/>
    </location>
</feature>
<accession>A0A0B6YFX1</accession>